<name>A0A0F9E517_9ZZZZ</name>
<dbReference type="EMBL" id="LAZR01038606">
    <property type="protein sequence ID" value="KKL19113.1"/>
    <property type="molecule type" value="Genomic_DNA"/>
</dbReference>
<organism evidence="2">
    <name type="scientific">marine sediment metagenome</name>
    <dbReference type="NCBI Taxonomy" id="412755"/>
    <lineage>
        <taxon>unclassified sequences</taxon>
        <taxon>metagenomes</taxon>
        <taxon>ecological metagenomes</taxon>
    </lineage>
</organism>
<dbReference type="InterPro" id="IPR025285">
    <property type="entry name" value="DUF4145"/>
</dbReference>
<accession>A0A0F9E517</accession>
<feature type="domain" description="DUF4145" evidence="1">
    <location>
        <begin position="106"/>
        <end position="192"/>
    </location>
</feature>
<gene>
    <name evidence="2" type="ORF">LCGC14_2468720</name>
</gene>
<feature type="non-terminal residue" evidence="2">
    <location>
        <position position="217"/>
    </location>
</feature>
<comment type="caution">
    <text evidence="2">The sequence shown here is derived from an EMBL/GenBank/DDBJ whole genome shotgun (WGS) entry which is preliminary data.</text>
</comment>
<sequence>MTKQGDTVRAHCNRCLGERKHVVIASRFQEYVEVDEHDTFVLAEKTTFEMLECCGCEDVVFRRTLAASYEAHEIVDYYPPSVSRRKPEWLRGITRVPFKLGFLIGEVYAAIYAKSRRLAMMGARTMLDMVLVDTVGDEGTFEQKLDSLVTEGFVSARHRKTLEAALEAGHATSHRGHSPSEIEVNQAMDIIENLIQAVYVLGGAAESLKEATPPRPP</sequence>
<evidence type="ECO:0000313" key="2">
    <source>
        <dbReference type="EMBL" id="KKL19113.1"/>
    </source>
</evidence>
<dbReference type="AlphaFoldDB" id="A0A0F9E517"/>
<protein>
    <recommendedName>
        <fullName evidence="1">DUF4145 domain-containing protein</fullName>
    </recommendedName>
</protein>
<evidence type="ECO:0000259" key="1">
    <source>
        <dbReference type="Pfam" id="PF13643"/>
    </source>
</evidence>
<dbReference type="Pfam" id="PF13643">
    <property type="entry name" value="DUF4145"/>
    <property type="match status" value="1"/>
</dbReference>
<reference evidence="2" key="1">
    <citation type="journal article" date="2015" name="Nature">
        <title>Complex archaea that bridge the gap between prokaryotes and eukaryotes.</title>
        <authorList>
            <person name="Spang A."/>
            <person name="Saw J.H."/>
            <person name="Jorgensen S.L."/>
            <person name="Zaremba-Niedzwiedzka K."/>
            <person name="Martijn J."/>
            <person name="Lind A.E."/>
            <person name="van Eijk R."/>
            <person name="Schleper C."/>
            <person name="Guy L."/>
            <person name="Ettema T.J."/>
        </authorList>
    </citation>
    <scope>NUCLEOTIDE SEQUENCE</scope>
</reference>
<proteinExistence type="predicted"/>